<evidence type="ECO:0000256" key="1">
    <source>
        <dbReference type="SAM" id="MobiDB-lite"/>
    </source>
</evidence>
<comment type="caution">
    <text evidence="2">The sequence shown here is derived from an EMBL/GenBank/DDBJ whole genome shotgun (WGS) entry which is preliminary data.</text>
</comment>
<dbReference type="OrthoDB" id="10518594at2759"/>
<evidence type="ECO:0000313" key="2">
    <source>
        <dbReference type="EMBL" id="KAB2578619.1"/>
    </source>
</evidence>
<organism evidence="2 3">
    <name type="scientific">Lasiodiplodia theobromae</name>
    <dbReference type="NCBI Taxonomy" id="45133"/>
    <lineage>
        <taxon>Eukaryota</taxon>
        <taxon>Fungi</taxon>
        <taxon>Dikarya</taxon>
        <taxon>Ascomycota</taxon>
        <taxon>Pezizomycotina</taxon>
        <taxon>Dothideomycetes</taxon>
        <taxon>Dothideomycetes incertae sedis</taxon>
        <taxon>Botryosphaeriales</taxon>
        <taxon>Botryosphaeriaceae</taxon>
        <taxon>Lasiodiplodia</taxon>
    </lineage>
</organism>
<feature type="region of interest" description="Disordered" evidence="1">
    <location>
        <begin position="653"/>
        <end position="764"/>
    </location>
</feature>
<keyword evidence="3" id="KW-1185">Reference proteome</keyword>
<name>A0A5N5DL36_9PEZI</name>
<feature type="compositionally biased region" description="Basic and acidic residues" evidence="1">
    <location>
        <begin position="138"/>
        <end position="149"/>
    </location>
</feature>
<feature type="compositionally biased region" description="Polar residues" evidence="1">
    <location>
        <begin position="721"/>
        <end position="730"/>
    </location>
</feature>
<sequence>MNSYEIPKDQAAAYHLGKLDAQLRAEREARIRAEQTVACLLGLRVDEHGPPAASNLSGSGTASKSDTGLLQQRLEELRLEVELERLKAKLHHDKRPGSNAVLGGVVHASPAKMEDALPPEMVIDPPTVYNSSEQFAKRAELGHQDRSEETDIPAAEWMHPTKKEERKPKEPTKSRHKSYFAPSSAAAPGDVTAVEESAEVHAPEPVRPTVSAKSFSQTQHRDETTRFGRFERDQLRPPRSHGRPPPNPRPFYPGYFPQPWPPQISPRPYFGGSKLISYADLDRPVEAPLPLHEQPSSGYLDFSEDLYDEPSASKVDNKKATATSTPSSYQLVPESYGLKRSIHARSPYWPIFKSALHNHRHVDVTNILSIESIPGLMEQASKSYLLLSVTPPKKTVCVVSPTEVATSYALTLEFARGDAAADFVRSTEHASPREKGCSNDFKATQHCGPSPPIPIEIGEVVWRGGASRTLVIEDPGAALRVPANLRYQIEHCPYTTSGKDGGKGGGSAGGCDGRLQDPPEFLQDGSIRLVFWDIRDAVVAYKKWTTSPLFKRTEISYERYGVLPELEGEEDGEGDPSAGREDMARGIQESDGKHDEDPKNSETSGKDIETHGAMTSAIASVGIEREEDDGYAAGSSEDMENSVILSPKCSISREEPNMQPANASQRSPIPTRHQPAASPRRRIGVYLSSHEHDLSVESTTEDEDEDDLDRDATRHPAAGINHNTILNYDGTSDDIEEGEIREPPAIPAEKLLTSGTIPQEPDSA</sequence>
<protein>
    <submittedName>
        <fullName evidence="2">Uncharacterized protein</fullName>
    </submittedName>
</protein>
<feature type="compositionally biased region" description="Acidic residues" evidence="1">
    <location>
        <begin position="699"/>
        <end position="709"/>
    </location>
</feature>
<feature type="compositionally biased region" description="Basic and acidic residues" evidence="1">
    <location>
        <begin position="219"/>
        <end position="236"/>
    </location>
</feature>
<dbReference type="AlphaFoldDB" id="A0A5N5DL36"/>
<feature type="region of interest" description="Disordered" evidence="1">
    <location>
        <begin position="496"/>
        <end position="517"/>
    </location>
</feature>
<dbReference type="Proteomes" id="UP000325902">
    <property type="component" value="Unassembled WGS sequence"/>
</dbReference>
<accession>A0A5N5DL36</accession>
<evidence type="ECO:0000313" key="3">
    <source>
        <dbReference type="Proteomes" id="UP000325902"/>
    </source>
</evidence>
<dbReference type="EMBL" id="VCHE01000011">
    <property type="protein sequence ID" value="KAB2578619.1"/>
    <property type="molecule type" value="Genomic_DNA"/>
</dbReference>
<feature type="compositionally biased region" description="Basic and acidic residues" evidence="1">
    <location>
        <begin position="159"/>
        <end position="173"/>
    </location>
</feature>
<feature type="compositionally biased region" description="Basic and acidic residues" evidence="1">
    <location>
        <begin position="588"/>
        <end position="610"/>
    </location>
</feature>
<feature type="compositionally biased region" description="Pro residues" evidence="1">
    <location>
        <begin position="243"/>
        <end position="257"/>
    </location>
</feature>
<feature type="compositionally biased region" description="Polar residues" evidence="1">
    <location>
        <begin position="659"/>
        <end position="668"/>
    </location>
</feature>
<proteinExistence type="predicted"/>
<feature type="region of interest" description="Disordered" evidence="1">
    <location>
        <begin position="588"/>
        <end position="613"/>
    </location>
</feature>
<feature type="region of interest" description="Disordered" evidence="1">
    <location>
        <begin position="138"/>
        <end position="257"/>
    </location>
</feature>
<reference evidence="2 3" key="1">
    <citation type="journal article" date="2019" name="Sci. Rep.">
        <title>A multi-omics analysis of the grapevine pathogen Lasiodiplodia theobromae reveals that temperature affects the expression of virulence- and pathogenicity-related genes.</title>
        <authorList>
            <person name="Felix C."/>
            <person name="Meneses R."/>
            <person name="Goncalves M.F.M."/>
            <person name="Tilleman L."/>
            <person name="Duarte A.S."/>
            <person name="Jorrin-Novo J.V."/>
            <person name="Van de Peer Y."/>
            <person name="Deforce D."/>
            <person name="Van Nieuwerburgh F."/>
            <person name="Esteves A.C."/>
            <person name="Alves A."/>
        </authorList>
    </citation>
    <scope>NUCLEOTIDE SEQUENCE [LARGE SCALE GENOMIC DNA]</scope>
    <source>
        <strain evidence="2 3">LA-SOL3</strain>
    </source>
</reference>
<gene>
    <name evidence="2" type="ORF">DBV05_g2857</name>
</gene>
<feature type="compositionally biased region" description="Gly residues" evidence="1">
    <location>
        <begin position="503"/>
        <end position="512"/>
    </location>
</feature>